<dbReference type="RefSeq" id="WP_242948913.1">
    <property type="nucleotide sequence ID" value="NZ_FQZO01000001.1"/>
</dbReference>
<feature type="transmembrane region" description="Helical" evidence="1">
    <location>
        <begin position="89"/>
        <end position="111"/>
    </location>
</feature>
<dbReference type="Proteomes" id="UP000184080">
    <property type="component" value="Unassembled WGS sequence"/>
</dbReference>
<sequence length="128" mass="14472">MKIELTTPALLFTSISLLISAYTSRFLTLAQLVRQLDGQYKNEASEHILKQIRNLQLRISIIRYTQIMGGVSFFLCTLSTFLIFKDRNFAGEVAFGASLIALMISLLLLIIEVQISVKALNVQLDKYK</sequence>
<feature type="transmembrane region" description="Helical" evidence="1">
    <location>
        <begin position="6"/>
        <end position="24"/>
    </location>
</feature>
<protein>
    <recommendedName>
        <fullName evidence="4">DUF2721 domain-containing protein</fullName>
    </recommendedName>
</protein>
<reference evidence="2 3" key="1">
    <citation type="submission" date="2016-11" db="EMBL/GenBank/DDBJ databases">
        <authorList>
            <person name="Jaros S."/>
            <person name="Januszkiewicz K."/>
            <person name="Wedrychowicz H."/>
        </authorList>
    </citation>
    <scope>NUCLEOTIDE SEQUENCE [LARGE SCALE GENOMIC DNA]</scope>
    <source>
        <strain evidence="2 3">DSM 21864</strain>
    </source>
</reference>
<evidence type="ECO:0000313" key="2">
    <source>
        <dbReference type="EMBL" id="SHI63371.1"/>
    </source>
</evidence>
<dbReference type="AlphaFoldDB" id="A0A1M6CR80"/>
<dbReference type="InterPro" id="IPR021279">
    <property type="entry name" value="DUF2721"/>
</dbReference>
<keyword evidence="1" id="KW-0472">Membrane</keyword>
<accession>A0A1M6CR80</accession>
<feature type="transmembrane region" description="Helical" evidence="1">
    <location>
        <begin position="61"/>
        <end position="83"/>
    </location>
</feature>
<name>A0A1M6CR80_9CLOT</name>
<proteinExistence type="predicted"/>
<keyword evidence="1" id="KW-1133">Transmembrane helix</keyword>
<keyword evidence="3" id="KW-1185">Reference proteome</keyword>
<evidence type="ECO:0008006" key="4">
    <source>
        <dbReference type="Google" id="ProtNLM"/>
    </source>
</evidence>
<gene>
    <name evidence="2" type="ORF">SAMN05444401_1204</name>
</gene>
<keyword evidence="1" id="KW-0812">Transmembrane</keyword>
<dbReference type="Pfam" id="PF11026">
    <property type="entry name" value="DUF2721"/>
    <property type="match status" value="1"/>
</dbReference>
<dbReference type="STRING" id="1121298.SAMN05444401_1204"/>
<evidence type="ECO:0000313" key="3">
    <source>
        <dbReference type="Proteomes" id="UP000184080"/>
    </source>
</evidence>
<organism evidence="2 3">
    <name type="scientific">Clostridium amylolyticum</name>
    <dbReference type="NCBI Taxonomy" id="1121298"/>
    <lineage>
        <taxon>Bacteria</taxon>
        <taxon>Bacillati</taxon>
        <taxon>Bacillota</taxon>
        <taxon>Clostridia</taxon>
        <taxon>Eubacteriales</taxon>
        <taxon>Clostridiaceae</taxon>
        <taxon>Clostridium</taxon>
    </lineage>
</organism>
<evidence type="ECO:0000256" key="1">
    <source>
        <dbReference type="SAM" id="Phobius"/>
    </source>
</evidence>
<dbReference type="EMBL" id="FQZO01000001">
    <property type="protein sequence ID" value="SHI63371.1"/>
    <property type="molecule type" value="Genomic_DNA"/>
</dbReference>